<sequence length="62" mass="7221">MVVSVRVVIVIKISLLVWWYHKNAPKLHHFATSRTAFGLFNLTSCLRQVKVFMPIFSNFTVQ</sequence>
<comment type="caution">
    <text evidence="1">The sequence shown here is derived from an EMBL/GenBank/DDBJ whole genome shotgun (WGS) entry which is preliminary data.</text>
</comment>
<name>A0A198UNB5_MORCA</name>
<evidence type="ECO:0000313" key="2">
    <source>
        <dbReference type="EMBL" id="OAU99408.1"/>
    </source>
</evidence>
<dbReference type="Proteomes" id="UP000078228">
    <property type="component" value="Unassembled WGS sequence"/>
</dbReference>
<dbReference type="EMBL" id="LXHC01000005">
    <property type="protein sequence ID" value="OAU97836.1"/>
    <property type="molecule type" value="Genomic_DNA"/>
</dbReference>
<evidence type="ECO:0000313" key="3">
    <source>
        <dbReference type="Proteomes" id="UP000078228"/>
    </source>
</evidence>
<evidence type="ECO:0000313" key="1">
    <source>
        <dbReference type="EMBL" id="OAU97836.1"/>
    </source>
</evidence>
<organism evidence="1 3">
    <name type="scientific">Moraxella catarrhalis</name>
    <name type="common">Branhamella catarrhalis</name>
    <dbReference type="NCBI Taxonomy" id="480"/>
    <lineage>
        <taxon>Bacteria</taxon>
        <taxon>Pseudomonadati</taxon>
        <taxon>Pseudomonadota</taxon>
        <taxon>Gammaproteobacteria</taxon>
        <taxon>Moraxellales</taxon>
        <taxon>Moraxellaceae</taxon>
        <taxon>Moraxella</taxon>
    </lineage>
</organism>
<gene>
    <name evidence="2" type="ORF">AO382_2053</name>
    <name evidence="1" type="ORF">AO384_0522</name>
</gene>
<proteinExistence type="predicted"/>
<dbReference type="AlphaFoldDB" id="A0A198UNB5"/>
<dbReference type="EMBL" id="LXHE01000022">
    <property type="protein sequence ID" value="OAU99408.1"/>
    <property type="molecule type" value="Genomic_DNA"/>
</dbReference>
<accession>A0A198UNB5</accession>
<protein>
    <submittedName>
        <fullName evidence="1">Uncharacterized protein</fullName>
    </submittedName>
</protein>
<keyword evidence="3" id="KW-1185">Reference proteome</keyword>
<reference evidence="3 4" key="1">
    <citation type="journal article" date="2016" name="Genome Biol. Evol.">
        <title>Comparative Genomic Analyses of the Moraxella catarrhalis Serosensitive and Seroresistant Lineages Demonstrate Their Independent Evolution.</title>
        <authorList>
            <person name="Earl J.P."/>
            <person name="de Vries S.P."/>
            <person name="Ahmed A."/>
            <person name="Powell E."/>
            <person name="Schultz M.P."/>
            <person name="Hermans P.W."/>
            <person name="Hill D.J."/>
            <person name="Zhou Z."/>
            <person name="Constantinidou C.I."/>
            <person name="Hu F.Z."/>
            <person name="Bootsma H.J."/>
            <person name="Ehrlich G.D."/>
        </authorList>
    </citation>
    <scope>NUCLEOTIDE SEQUENCE [LARGE SCALE GENOMIC DNA]</scope>
    <source>
        <strain evidence="1 3">Z7542</strain>
        <strain evidence="2 4">Z7574</strain>
    </source>
</reference>
<dbReference type="Proteomes" id="UP000078446">
    <property type="component" value="Unassembled WGS sequence"/>
</dbReference>
<evidence type="ECO:0000313" key="4">
    <source>
        <dbReference type="Proteomes" id="UP000078446"/>
    </source>
</evidence>